<feature type="region of interest" description="Disordered" evidence="1">
    <location>
        <begin position="1"/>
        <end position="23"/>
    </location>
</feature>
<dbReference type="RefSeq" id="WP_263123944.1">
    <property type="nucleotide sequence ID" value="NZ_CP106753.1"/>
</dbReference>
<evidence type="ECO:0000256" key="1">
    <source>
        <dbReference type="SAM" id="MobiDB-lite"/>
    </source>
</evidence>
<feature type="compositionally biased region" description="Acidic residues" evidence="1">
    <location>
        <begin position="94"/>
        <end position="104"/>
    </location>
</feature>
<dbReference type="EMBL" id="CP106753">
    <property type="protein sequence ID" value="UXY14641.1"/>
    <property type="molecule type" value="Genomic_DNA"/>
</dbReference>
<gene>
    <name evidence="2" type="ORF">N8I74_15120</name>
</gene>
<evidence type="ECO:0008006" key="4">
    <source>
        <dbReference type="Google" id="ProtNLM"/>
    </source>
</evidence>
<organism evidence="2 3">
    <name type="scientific">Chitiniphilus purpureus</name>
    <dbReference type="NCBI Taxonomy" id="2981137"/>
    <lineage>
        <taxon>Bacteria</taxon>
        <taxon>Pseudomonadati</taxon>
        <taxon>Pseudomonadota</taxon>
        <taxon>Betaproteobacteria</taxon>
        <taxon>Neisseriales</taxon>
        <taxon>Chitinibacteraceae</taxon>
        <taxon>Chitiniphilus</taxon>
    </lineage>
</organism>
<name>A0ABY6DJV9_9NEIS</name>
<dbReference type="Proteomes" id="UP001061302">
    <property type="component" value="Chromosome"/>
</dbReference>
<evidence type="ECO:0000313" key="2">
    <source>
        <dbReference type="EMBL" id="UXY14641.1"/>
    </source>
</evidence>
<accession>A0ABY6DJV9</accession>
<keyword evidence="3" id="KW-1185">Reference proteome</keyword>
<evidence type="ECO:0000313" key="3">
    <source>
        <dbReference type="Proteomes" id="UP001061302"/>
    </source>
</evidence>
<reference evidence="2" key="1">
    <citation type="submission" date="2022-10" db="EMBL/GenBank/DDBJ databases">
        <title>Chitiniphilus purpureus sp. nov., a novel chitin-degrading bacterium isolated from crawfish pond sediment.</title>
        <authorList>
            <person name="Li K."/>
        </authorList>
    </citation>
    <scope>NUCLEOTIDE SEQUENCE</scope>
    <source>
        <strain evidence="2">CD1</strain>
    </source>
</reference>
<proteinExistence type="predicted"/>
<feature type="compositionally biased region" description="Basic and acidic residues" evidence="1">
    <location>
        <begin position="59"/>
        <end position="70"/>
    </location>
</feature>
<sequence length="104" mass="11523">MSTSKHYPEEDERIVSPEDPQFDPAVREAEAPLDQQIEREDVRDVHTEALLRNAPLAEGDGRESLRREGVALEEDEEGSPTIGIDPSLPPLPDVPDEEDPDAVV</sequence>
<feature type="region of interest" description="Disordered" evidence="1">
    <location>
        <begin position="50"/>
        <end position="104"/>
    </location>
</feature>
<protein>
    <recommendedName>
        <fullName evidence="4">Serine kinase/phosphatase</fullName>
    </recommendedName>
</protein>